<dbReference type="CDD" id="cd00156">
    <property type="entry name" value="REC"/>
    <property type="match status" value="1"/>
</dbReference>
<dbReference type="Proteomes" id="UP001476807">
    <property type="component" value="Unassembled WGS sequence"/>
</dbReference>
<name>A0ABV1RQH7_9BACT</name>
<comment type="caution">
    <text evidence="4">The sequence shown here is derived from an EMBL/GenBank/DDBJ whole genome shotgun (WGS) entry which is preliminary data.</text>
</comment>
<evidence type="ECO:0000313" key="4">
    <source>
        <dbReference type="EMBL" id="MER2996633.1"/>
    </source>
</evidence>
<evidence type="ECO:0000256" key="2">
    <source>
        <dbReference type="PROSITE-ProRule" id="PRU00169"/>
    </source>
</evidence>
<dbReference type="Gene3D" id="3.40.50.2300">
    <property type="match status" value="1"/>
</dbReference>
<organism evidence="4 5">
    <name type="scientific">Pontibacter populi</name>
    <dbReference type="NCBI Taxonomy" id="890055"/>
    <lineage>
        <taxon>Bacteria</taxon>
        <taxon>Pseudomonadati</taxon>
        <taxon>Bacteroidota</taxon>
        <taxon>Cytophagia</taxon>
        <taxon>Cytophagales</taxon>
        <taxon>Hymenobacteraceae</taxon>
        <taxon>Pontibacter</taxon>
    </lineage>
</organism>
<dbReference type="PROSITE" id="PS50110">
    <property type="entry name" value="RESPONSE_REGULATORY"/>
    <property type="match status" value="1"/>
</dbReference>
<evidence type="ECO:0000259" key="3">
    <source>
        <dbReference type="PROSITE" id="PS50110"/>
    </source>
</evidence>
<feature type="domain" description="Response regulatory" evidence="3">
    <location>
        <begin position="4"/>
        <end position="127"/>
    </location>
</feature>
<evidence type="ECO:0000313" key="5">
    <source>
        <dbReference type="Proteomes" id="UP001476807"/>
    </source>
</evidence>
<dbReference type="SMART" id="SM00448">
    <property type="entry name" value="REC"/>
    <property type="match status" value="1"/>
</dbReference>
<dbReference type="EMBL" id="JBEOKT010000003">
    <property type="protein sequence ID" value="MER2996633.1"/>
    <property type="molecule type" value="Genomic_DNA"/>
</dbReference>
<protein>
    <submittedName>
        <fullName evidence="4">Response regulator</fullName>
    </submittedName>
</protein>
<dbReference type="SUPFAM" id="SSF52172">
    <property type="entry name" value="CheY-like"/>
    <property type="match status" value="1"/>
</dbReference>
<sequence>MKKKILLIDNDSTYLYIVKQLLKKHAIVGETITAENGSEALELLKTYHEKGELPQVIISDIEMPVMCGITFLKELENLKLVDHTFTKIVLNSIYTKYATMKWSIANHTIAYYPKPLLHEHILTILSD</sequence>
<dbReference type="InterPro" id="IPR050595">
    <property type="entry name" value="Bact_response_regulator"/>
</dbReference>
<accession>A0ABV1RQH7</accession>
<feature type="modified residue" description="4-aspartylphosphate" evidence="2">
    <location>
        <position position="60"/>
    </location>
</feature>
<evidence type="ECO:0000256" key="1">
    <source>
        <dbReference type="ARBA" id="ARBA00022553"/>
    </source>
</evidence>
<reference evidence="4 5" key="1">
    <citation type="submission" date="2024-06" db="EMBL/GenBank/DDBJ databases">
        <title>Pontibacter populi HYL7-15.</title>
        <authorList>
            <person name="Kim M.K."/>
        </authorList>
    </citation>
    <scope>NUCLEOTIDE SEQUENCE [LARGE SCALE GENOMIC DNA]</scope>
    <source>
        <strain evidence="4 5">HYL7-15</strain>
    </source>
</reference>
<proteinExistence type="predicted"/>
<dbReference type="InterPro" id="IPR001789">
    <property type="entry name" value="Sig_transdc_resp-reg_receiver"/>
</dbReference>
<dbReference type="Pfam" id="PF00072">
    <property type="entry name" value="Response_reg"/>
    <property type="match status" value="1"/>
</dbReference>
<gene>
    <name evidence="4" type="ORF">ABS362_03700</name>
</gene>
<dbReference type="PANTHER" id="PTHR44591">
    <property type="entry name" value="STRESS RESPONSE REGULATOR PROTEIN 1"/>
    <property type="match status" value="1"/>
</dbReference>
<dbReference type="InterPro" id="IPR011006">
    <property type="entry name" value="CheY-like_superfamily"/>
</dbReference>
<keyword evidence="5" id="KW-1185">Reference proteome</keyword>
<dbReference type="RefSeq" id="WP_350410950.1">
    <property type="nucleotide sequence ID" value="NZ_JBEOKT010000003.1"/>
</dbReference>
<dbReference type="PANTHER" id="PTHR44591:SF3">
    <property type="entry name" value="RESPONSE REGULATORY DOMAIN-CONTAINING PROTEIN"/>
    <property type="match status" value="1"/>
</dbReference>
<keyword evidence="1 2" id="KW-0597">Phosphoprotein</keyword>